<dbReference type="VEuPathDB" id="FungiDB:PTTG_29419"/>
<gene>
    <name evidence="2" type="ORF">PTTG_29419</name>
</gene>
<sequence>MTFIIKIKIPASMRKSLNTPAFLQKLNRKRISNSQRSHRRRRSNLNYRRRIKVARLDYTRSMISNNICLVPNLITTRTPKPIDLFPEITAEVQKKLAARKREQKKYQDNRNKLKKRFLKKFGHSTPTKDQLKTINEEIDKILKKPTFDPIIPRKPTPEESKKAAEYVKKNFTLYNHGHVRVFDSTKPNNQKLIADIHFSDMKKMSKAELDELKFLCKFLHEAKMFVYPVASPGRACGGIMWAIGWRKSMKRFEILGRYKKQANILKYPERYLQHLHDYRRAGQILWSMFYQFGNVALEKNQEYMKKANIPSFSDKDFLIRDRSTGSFSSNLTFTANGFFNHPHKDEGDDHHLPFAFLLTIPTFKKTGRLAFESDNYDVEGGHFIFRDCKFGLRFEPDMVCKMIFSQRDYVHGTLLPHEPGNFTKTGVSLQIANKTTNVCEKILNGAYDMLPSFYYGSAEHDLRK</sequence>
<evidence type="ECO:0000313" key="4">
    <source>
        <dbReference type="Proteomes" id="UP000005240"/>
    </source>
</evidence>
<accession>A0A180G4G2</accession>
<organism evidence="2">
    <name type="scientific">Puccinia triticina (isolate 1-1 / race 1 (BBBD))</name>
    <name type="common">Brown leaf rust fungus</name>
    <dbReference type="NCBI Taxonomy" id="630390"/>
    <lineage>
        <taxon>Eukaryota</taxon>
        <taxon>Fungi</taxon>
        <taxon>Dikarya</taxon>
        <taxon>Basidiomycota</taxon>
        <taxon>Pucciniomycotina</taxon>
        <taxon>Pucciniomycetes</taxon>
        <taxon>Pucciniales</taxon>
        <taxon>Pucciniaceae</taxon>
        <taxon>Puccinia</taxon>
    </lineage>
</organism>
<reference evidence="3" key="4">
    <citation type="submission" date="2025-05" db="UniProtKB">
        <authorList>
            <consortium name="EnsemblFungi"/>
        </authorList>
    </citation>
    <scope>IDENTIFICATION</scope>
    <source>
        <strain evidence="3">isolate 1-1 / race 1 (BBBD)</strain>
    </source>
</reference>
<reference evidence="2" key="2">
    <citation type="submission" date="2016-05" db="EMBL/GenBank/DDBJ databases">
        <title>Comparative analysis highlights variable genome content of wheat rusts and divergence of the mating loci.</title>
        <authorList>
            <person name="Cuomo C.A."/>
            <person name="Bakkeren G."/>
            <person name="Szabo L."/>
            <person name="Khalil H."/>
            <person name="Joly D."/>
            <person name="Goldberg J."/>
            <person name="Young S."/>
            <person name="Zeng Q."/>
            <person name="Fellers J."/>
        </authorList>
    </citation>
    <scope>NUCLEOTIDE SEQUENCE [LARGE SCALE GENOMIC DNA]</scope>
    <source>
        <strain evidence="2">1-1 BBBD Race 1</strain>
    </source>
</reference>
<dbReference type="OrthoDB" id="2499742at2759"/>
<proteinExistence type="predicted"/>
<evidence type="ECO:0000313" key="2">
    <source>
        <dbReference type="EMBL" id="OAV87478.1"/>
    </source>
</evidence>
<dbReference type="InterPro" id="IPR046798">
    <property type="entry name" value="2OG-FeII_Oxy_6"/>
</dbReference>
<dbReference type="EnsemblFungi" id="PTTG_29419-t43_1">
    <property type="protein sequence ID" value="PTTG_29419-t43_1-p1"/>
    <property type="gene ID" value="PTTG_29419"/>
</dbReference>
<dbReference type="EMBL" id="ADAS02000389">
    <property type="protein sequence ID" value="OAV87478.1"/>
    <property type="molecule type" value="Genomic_DNA"/>
</dbReference>
<reference evidence="2" key="1">
    <citation type="submission" date="2009-11" db="EMBL/GenBank/DDBJ databases">
        <authorList>
            <consortium name="The Broad Institute Genome Sequencing Platform"/>
            <person name="Ward D."/>
            <person name="Feldgarden M."/>
            <person name="Earl A."/>
            <person name="Young S.K."/>
            <person name="Zeng Q."/>
            <person name="Koehrsen M."/>
            <person name="Alvarado L."/>
            <person name="Berlin A."/>
            <person name="Bochicchio J."/>
            <person name="Borenstein D."/>
            <person name="Chapman S.B."/>
            <person name="Chen Z."/>
            <person name="Engels R."/>
            <person name="Freedman E."/>
            <person name="Gellesch M."/>
            <person name="Goldberg J."/>
            <person name="Griggs A."/>
            <person name="Gujja S."/>
            <person name="Heilman E."/>
            <person name="Heiman D."/>
            <person name="Hepburn T."/>
            <person name="Howarth C."/>
            <person name="Jen D."/>
            <person name="Larson L."/>
            <person name="Lewis B."/>
            <person name="Mehta T."/>
            <person name="Park D."/>
            <person name="Pearson M."/>
            <person name="Roberts A."/>
            <person name="Saif S."/>
            <person name="Shea T."/>
            <person name="Shenoy N."/>
            <person name="Sisk P."/>
            <person name="Stolte C."/>
            <person name="Sykes S."/>
            <person name="Thomson T."/>
            <person name="Walk T."/>
            <person name="White J."/>
            <person name="Yandava C."/>
            <person name="Izard J."/>
            <person name="Baranova O.V."/>
            <person name="Blanton J.M."/>
            <person name="Tanner A.C."/>
            <person name="Dewhirst F.E."/>
            <person name="Haas B."/>
            <person name="Nusbaum C."/>
            <person name="Birren B."/>
        </authorList>
    </citation>
    <scope>NUCLEOTIDE SEQUENCE [LARGE SCALE GENOMIC DNA]</scope>
    <source>
        <strain evidence="2">1-1 BBBD Race 1</strain>
    </source>
</reference>
<evidence type="ECO:0000313" key="3">
    <source>
        <dbReference type="EnsemblFungi" id="PTTG_29419-t43_1-p1"/>
    </source>
</evidence>
<protein>
    <recommendedName>
        <fullName evidence="1">Tet-like 2OG-Fe(II) oxygenase domain-containing protein</fullName>
    </recommendedName>
</protein>
<evidence type="ECO:0000259" key="1">
    <source>
        <dbReference type="Pfam" id="PF20515"/>
    </source>
</evidence>
<keyword evidence="4" id="KW-1185">Reference proteome</keyword>
<name>A0A180G4G2_PUCT1</name>
<dbReference type="Proteomes" id="UP000005240">
    <property type="component" value="Unassembled WGS sequence"/>
</dbReference>
<feature type="domain" description="Tet-like 2OG-Fe(II) oxygenase" evidence="1">
    <location>
        <begin position="206"/>
        <end position="414"/>
    </location>
</feature>
<reference evidence="3 4" key="3">
    <citation type="journal article" date="2017" name="G3 (Bethesda)">
        <title>Comparative analysis highlights variable genome content of wheat rusts and divergence of the mating loci.</title>
        <authorList>
            <person name="Cuomo C.A."/>
            <person name="Bakkeren G."/>
            <person name="Khalil H.B."/>
            <person name="Panwar V."/>
            <person name="Joly D."/>
            <person name="Linning R."/>
            <person name="Sakthikumar S."/>
            <person name="Song X."/>
            <person name="Adiconis X."/>
            <person name="Fan L."/>
            <person name="Goldberg J.M."/>
            <person name="Levin J.Z."/>
            <person name="Young S."/>
            <person name="Zeng Q."/>
            <person name="Anikster Y."/>
            <person name="Bruce M."/>
            <person name="Wang M."/>
            <person name="Yin C."/>
            <person name="McCallum B."/>
            <person name="Szabo L.J."/>
            <person name="Hulbert S."/>
            <person name="Chen X."/>
            <person name="Fellers J.P."/>
        </authorList>
    </citation>
    <scope>NUCLEOTIDE SEQUENCE</scope>
    <source>
        <strain evidence="4">Isolate 1-1 / race 1 (BBBD)</strain>
        <strain evidence="3">isolate 1-1 / race 1 (BBBD)</strain>
    </source>
</reference>
<dbReference type="Pfam" id="PF20515">
    <property type="entry name" value="2OG-FeII_Oxy_6"/>
    <property type="match status" value="1"/>
</dbReference>
<dbReference type="AlphaFoldDB" id="A0A180G4G2"/>